<name>A0A0B7N3S9_9FUNG</name>
<keyword evidence="4" id="KW-1185">Reference proteome</keyword>
<evidence type="ECO:0000313" key="3">
    <source>
        <dbReference type="EMBL" id="CEP10180.1"/>
    </source>
</evidence>
<feature type="compositionally biased region" description="Polar residues" evidence="2">
    <location>
        <begin position="112"/>
        <end position="124"/>
    </location>
</feature>
<sequence>MDVDKPKKLCISQTLRDKELERIKSLGVVSVLNKNFNEAAPGPPRPASLLPALSPSNSLRTDNPSSDTSTKSRSRSVSRSQAASFSSNSKPASSSSLYNDYSSTMSRTSSSNAHKLNKSLTSSSGHEDSDDQQFEPERKTDQEESLVVDSPIDTEKEILLKRVQELEALYNASIIDLQVLESRNNSQKDILIMQDKLIQQMTNELDAQEINSMQPCQICSLDNSNFDCILKAQQDVAILTRELHEMGPLTSEYNSTISDLNEELTKHDQRIEELEHVAREIQKANATQTEFIDTKVQTLLDRILAKNAIINKLEHDQQQQLLHQQLPPTPKPEMIHQSNSITSLTDSSTLAYEQKVQIEQDEIGTAQESPNGQTMHISRWKGNPIPPASPPPSLPLPPIPSVSSRSISTIRRNSILSEITKRSSIYAQHTSSKHISADAGGELGERRSLTRSDFDEELAEAAYYKEFTTQLQERLSVSKEIDDLRVWAPSDYDNIQRKISSKNWSDSDDELSLSSQKTAFWKGMKKKLRV</sequence>
<reference evidence="3 4" key="1">
    <citation type="submission" date="2014-09" db="EMBL/GenBank/DDBJ databases">
        <authorList>
            <person name="Ellenberger Sabrina"/>
        </authorList>
    </citation>
    <scope>NUCLEOTIDE SEQUENCE [LARGE SCALE GENOMIC DNA]</scope>
    <source>
        <strain evidence="3 4">CBS 412.66</strain>
    </source>
</reference>
<dbReference type="EMBL" id="LN723286">
    <property type="protein sequence ID" value="CEP10180.1"/>
    <property type="molecule type" value="Genomic_DNA"/>
</dbReference>
<feature type="compositionally biased region" description="Pro residues" evidence="2">
    <location>
        <begin position="384"/>
        <end position="400"/>
    </location>
</feature>
<dbReference type="OrthoDB" id="2283025at2759"/>
<feature type="region of interest" description="Disordered" evidence="2">
    <location>
        <begin position="36"/>
        <end position="150"/>
    </location>
</feature>
<evidence type="ECO:0000256" key="1">
    <source>
        <dbReference type="SAM" id="Coils"/>
    </source>
</evidence>
<protein>
    <submittedName>
        <fullName evidence="3">Uncharacterized protein</fullName>
    </submittedName>
</protein>
<accession>A0A0B7N3S9</accession>
<keyword evidence="1" id="KW-0175">Coiled coil</keyword>
<feature type="region of interest" description="Disordered" evidence="2">
    <location>
        <begin position="363"/>
        <end position="403"/>
    </location>
</feature>
<dbReference type="Proteomes" id="UP000054107">
    <property type="component" value="Unassembled WGS sequence"/>
</dbReference>
<dbReference type="AlphaFoldDB" id="A0A0B7N3S9"/>
<gene>
    <name evidence="3" type="primary">PARPA_03816.1 scaffold 9785</name>
</gene>
<dbReference type="STRING" id="35722.A0A0B7N3S9"/>
<organism evidence="3 4">
    <name type="scientific">Parasitella parasitica</name>
    <dbReference type="NCBI Taxonomy" id="35722"/>
    <lineage>
        <taxon>Eukaryota</taxon>
        <taxon>Fungi</taxon>
        <taxon>Fungi incertae sedis</taxon>
        <taxon>Mucoromycota</taxon>
        <taxon>Mucoromycotina</taxon>
        <taxon>Mucoromycetes</taxon>
        <taxon>Mucorales</taxon>
        <taxon>Mucorineae</taxon>
        <taxon>Mucoraceae</taxon>
        <taxon>Parasitella</taxon>
    </lineage>
</organism>
<feature type="compositionally biased region" description="Polar residues" evidence="2">
    <location>
        <begin position="366"/>
        <end position="376"/>
    </location>
</feature>
<feature type="compositionally biased region" description="Low complexity" evidence="2">
    <location>
        <begin position="47"/>
        <end position="111"/>
    </location>
</feature>
<proteinExistence type="predicted"/>
<evidence type="ECO:0000313" key="4">
    <source>
        <dbReference type="Proteomes" id="UP000054107"/>
    </source>
</evidence>
<evidence type="ECO:0000256" key="2">
    <source>
        <dbReference type="SAM" id="MobiDB-lite"/>
    </source>
</evidence>
<feature type="coiled-coil region" evidence="1">
    <location>
        <begin position="257"/>
        <end position="284"/>
    </location>
</feature>